<reference evidence="1 2" key="1">
    <citation type="journal article" date="2014" name="Mol. Plant">
        <title>Chromosome Scale Genome Assembly and Transcriptome Profiling of Nannochloropsis gaditana in Nitrogen Depletion.</title>
        <authorList>
            <person name="Corteggiani Carpinelli E."/>
            <person name="Telatin A."/>
            <person name="Vitulo N."/>
            <person name="Forcato C."/>
            <person name="D'Angelo M."/>
            <person name="Schiavon R."/>
            <person name="Vezzi A."/>
            <person name="Giacometti G.M."/>
            <person name="Morosinotto T."/>
            <person name="Valle G."/>
        </authorList>
    </citation>
    <scope>NUCLEOTIDE SEQUENCE [LARGE SCALE GENOMIC DNA]</scope>
    <source>
        <strain evidence="1 2">B-31</strain>
    </source>
</reference>
<name>W7TD16_9STRA</name>
<keyword evidence="2" id="KW-1185">Reference proteome</keyword>
<accession>W7TD16</accession>
<gene>
    <name evidence="1" type="ORF">Naga_100306g4</name>
</gene>
<proteinExistence type="predicted"/>
<protein>
    <submittedName>
        <fullName evidence="1">Uncharacterized protein</fullName>
    </submittedName>
</protein>
<dbReference type="EMBL" id="AZIL01001338">
    <property type="protein sequence ID" value="EWM24142.1"/>
    <property type="molecule type" value="Genomic_DNA"/>
</dbReference>
<evidence type="ECO:0000313" key="1">
    <source>
        <dbReference type="EMBL" id="EWM24142.1"/>
    </source>
</evidence>
<evidence type="ECO:0000313" key="2">
    <source>
        <dbReference type="Proteomes" id="UP000019335"/>
    </source>
</evidence>
<organism evidence="1 2">
    <name type="scientific">Nannochloropsis gaditana</name>
    <dbReference type="NCBI Taxonomy" id="72520"/>
    <lineage>
        <taxon>Eukaryota</taxon>
        <taxon>Sar</taxon>
        <taxon>Stramenopiles</taxon>
        <taxon>Ochrophyta</taxon>
        <taxon>Eustigmatophyceae</taxon>
        <taxon>Eustigmatales</taxon>
        <taxon>Monodopsidaceae</taxon>
        <taxon>Nannochloropsis</taxon>
    </lineage>
</organism>
<comment type="caution">
    <text evidence="1">The sequence shown here is derived from an EMBL/GenBank/DDBJ whole genome shotgun (WGS) entry which is preliminary data.</text>
</comment>
<sequence>MSGFFQGGADRRIGFFWNPLRLCIYSRSPGLFNLKILLRSLETRLWPFSYVLVVPLAYDCTILSRQKTSI</sequence>
<dbReference type="Proteomes" id="UP000019335">
    <property type="component" value="Chromosome 14"/>
</dbReference>
<dbReference type="AlphaFoldDB" id="W7TD16"/>